<evidence type="ECO:0000256" key="6">
    <source>
        <dbReference type="PIRSR" id="PIRSR000106-3"/>
    </source>
</evidence>
<keyword evidence="6 7" id="KW-0479">Metal-binding</keyword>
<evidence type="ECO:0000256" key="3">
    <source>
        <dbReference type="ARBA" id="ARBA00023027"/>
    </source>
</evidence>
<feature type="binding site" evidence="5">
    <location>
        <position position="504"/>
    </location>
    <ligand>
        <name>(S)-malate</name>
        <dbReference type="ChEBI" id="CHEBI:15589"/>
    </ligand>
</feature>
<evidence type="ECO:0000313" key="10">
    <source>
        <dbReference type="EMBL" id="GCE82109.1"/>
    </source>
</evidence>
<dbReference type="PANTHER" id="PTHR23406:SF34">
    <property type="entry name" value="NAD-DEPENDENT MALIC ENZYME, MITOCHONDRIAL"/>
    <property type="match status" value="1"/>
</dbReference>
<feature type="binding site" evidence="6">
    <location>
        <position position="311"/>
    </location>
    <ligand>
        <name>a divalent metal cation</name>
        <dbReference type="ChEBI" id="CHEBI:60240"/>
    </ligand>
</feature>
<dbReference type="Gene3D" id="3.40.50.10380">
    <property type="entry name" value="Malic enzyme, N-terminal domain"/>
    <property type="match status" value="1"/>
</dbReference>
<proteinExistence type="inferred from homology"/>
<dbReference type="Gene3D" id="3.40.50.720">
    <property type="entry name" value="NAD(P)-binding Rossmann-like Domain"/>
    <property type="match status" value="1"/>
</dbReference>
<comment type="cofactor">
    <cofactor evidence="6">
        <name>Mg(2+)</name>
        <dbReference type="ChEBI" id="CHEBI:18420"/>
    </cofactor>
    <cofactor evidence="6">
        <name>Mn(2+)</name>
        <dbReference type="ChEBI" id="CHEBI:29035"/>
    </cofactor>
    <text evidence="6">Divalent metal cations. Prefers magnesium or manganese.</text>
</comment>
<feature type="domain" description="Malic enzyme N-terminal" evidence="9">
    <location>
        <begin position="122"/>
        <end position="302"/>
    </location>
</feature>
<dbReference type="NCBIfam" id="NF010052">
    <property type="entry name" value="PRK13529.1"/>
    <property type="match status" value="1"/>
</dbReference>
<feature type="binding site" evidence="6">
    <location>
        <position position="288"/>
    </location>
    <ligand>
        <name>a divalent metal cation</name>
        <dbReference type="ChEBI" id="CHEBI:60240"/>
    </ligand>
</feature>
<evidence type="ECO:0000256" key="5">
    <source>
        <dbReference type="PIRSR" id="PIRSR000106-2"/>
    </source>
</evidence>
<accession>A0A4P5NKV0</accession>
<keyword evidence="3" id="KW-0520">NAD</keyword>
<evidence type="ECO:0000256" key="7">
    <source>
        <dbReference type="RuleBase" id="RU003427"/>
    </source>
</evidence>
<dbReference type="Pfam" id="PF03949">
    <property type="entry name" value="Malic_M"/>
    <property type="match status" value="1"/>
</dbReference>
<dbReference type="InterPro" id="IPR046346">
    <property type="entry name" value="Aminoacid_DH-like_N_sf"/>
</dbReference>
<dbReference type="SMART" id="SM01274">
    <property type="entry name" value="malic"/>
    <property type="match status" value="1"/>
</dbReference>
<dbReference type="AlphaFoldDB" id="A0A4P5NKV0"/>
<evidence type="ECO:0000259" key="9">
    <source>
        <dbReference type="SMART" id="SM01274"/>
    </source>
</evidence>
<protein>
    <submittedName>
        <fullName evidence="10">Malate dehydrogenase</fullName>
    </submittedName>
</protein>
<gene>
    <name evidence="10" type="primary">mod1</name>
    <name evidence="10" type="ORF">MSKU9_0250</name>
</gene>
<keyword evidence="11" id="KW-1185">Reference proteome</keyword>
<feature type="domain" description="Malic enzyme NAD-binding" evidence="8">
    <location>
        <begin position="312"/>
        <end position="576"/>
    </location>
</feature>
<comment type="caution">
    <text evidence="10">The sequence shown here is derived from an EMBL/GenBank/DDBJ whole genome shotgun (WGS) entry which is preliminary data.</text>
</comment>
<dbReference type="InterPro" id="IPR012302">
    <property type="entry name" value="Malic_NAD-bd"/>
</dbReference>
<dbReference type="SUPFAM" id="SSF53223">
    <property type="entry name" value="Aminoacid dehydrogenase-like, N-terminal domain"/>
    <property type="match status" value="1"/>
</dbReference>
<dbReference type="EMBL" id="BDLU01000010">
    <property type="protein sequence ID" value="GCE82109.1"/>
    <property type="molecule type" value="Genomic_DNA"/>
</dbReference>
<dbReference type="Pfam" id="PF00390">
    <property type="entry name" value="malic"/>
    <property type="match status" value="1"/>
</dbReference>
<organism evidence="10 11">
    <name type="scientific">Komagataeibacter diospyri</name>
    <dbReference type="NCBI Taxonomy" id="1932662"/>
    <lineage>
        <taxon>Bacteria</taxon>
        <taxon>Pseudomonadati</taxon>
        <taxon>Pseudomonadota</taxon>
        <taxon>Alphaproteobacteria</taxon>
        <taxon>Acetobacterales</taxon>
        <taxon>Acetobacteraceae</taxon>
        <taxon>Komagataeibacter</taxon>
    </lineage>
</organism>
<dbReference type="Proteomes" id="UP000315095">
    <property type="component" value="Unassembled WGS sequence"/>
</dbReference>
<dbReference type="InterPro" id="IPR012301">
    <property type="entry name" value="Malic_N_dom"/>
</dbReference>
<dbReference type="InterPro" id="IPR001891">
    <property type="entry name" value="Malic_OxRdtase"/>
</dbReference>
<keyword evidence="2" id="KW-0560">Oxidoreductase</keyword>
<feature type="active site" description="Proton acceptor" evidence="4">
    <location>
        <position position="216"/>
    </location>
</feature>
<evidence type="ECO:0000313" key="11">
    <source>
        <dbReference type="Proteomes" id="UP000315095"/>
    </source>
</evidence>
<dbReference type="PRINTS" id="PR00072">
    <property type="entry name" value="MALOXRDTASE"/>
</dbReference>
<evidence type="ECO:0000259" key="8">
    <source>
        <dbReference type="SMART" id="SM00919"/>
    </source>
</evidence>
<dbReference type="SUPFAM" id="SSF51735">
    <property type="entry name" value="NAD(P)-binding Rossmann-fold domains"/>
    <property type="match status" value="1"/>
</dbReference>
<feature type="binding site" evidence="6">
    <location>
        <position position="287"/>
    </location>
    <ligand>
        <name>a divalent metal cation</name>
        <dbReference type="ChEBI" id="CHEBI:60240"/>
    </ligand>
</feature>
<dbReference type="GO" id="GO:0046872">
    <property type="term" value="F:metal ion binding"/>
    <property type="evidence" value="ECO:0007669"/>
    <property type="project" value="UniProtKB-KW"/>
</dbReference>
<feature type="active site" description="Proton donor" evidence="4">
    <location>
        <position position="145"/>
    </location>
</feature>
<dbReference type="GO" id="GO:0016616">
    <property type="term" value="F:oxidoreductase activity, acting on the CH-OH group of donors, NAD or NADP as acceptor"/>
    <property type="evidence" value="ECO:0007669"/>
    <property type="project" value="InterPro"/>
</dbReference>
<dbReference type="GO" id="GO:0004470">
    <property type="term" value="F:malic enzyme activity"/>
    <property type="evidence" value="ECO:0007669"/>
    <property type="project" value="InterPro"/>
</dbReference>
<dbReference type="SMART" id="SM00919">
    <property type="entry name" value="Malic_M"/>
    <property type="match status" value="1"/>
</dbReference>
<reference evidence="11" key="1">
    <citation type="submission" date="2017-01" db="EMBL/GenBank/DDBJ databases">
        <title>Komagataeibacter sp. MSKU9 whole genome sequencing project.</title>
        <authorList>
            <person name="Matsutani M."/>
            <person name="Naloka K."/>
            <person name="Theeragool G."/>
            <person name="Yakushi T."/>
            <person name="Matsushita K."/>
        </authorList>
    </citation>
    <scope>NUCLEOTIDE SEQUENCE [LARGE SCALE GENOMIC DNA]</scope>
    <source>
        <strain evidence="11">MSKU9</strain>
    </source>
</reference>
<evidence type="ECO:0000256" key="4">
    <source>
        <dbReference type="PIRSR" id="PIRSR000106-1"/>
    </source>
</evidence>
<dbReference type="InterPro" id="IPR036291">
    <property type="entry name" value="NAD(P)-bd_dom_sf"/>
</dbReference>
<dbReference type="PANTHER" id="PTHR23406">
    <property type="entry name" value="MALIC ENZYME-RELATED"/>
    <property type="match status" value="1"/>
</dbReference>
<dbReference type="PIRSF" id="PIRSF000106">
    <property type="entry name" value="ME"/>
    <property type="match status" value="1"/>
</dbReference>
<dbReference type="GO" id="GO:0006108">
    <property type="term" value="P:malate metabolic process"/>
    <property type="evidence" value="ECO:0007669"/>
    <property type="project" value="TreeGrafter"/>
</dbReference>
<feature type="binding site" evidence="5">
    <location>
        <position position="460"/>
    </location>
    <ligand>
        <name>(S)-malate</name>
        <dbReference type="ChEBI" id="CHEBI:15589"/>
    </ligand>
</feature>
<evidence type="ECO:0000256" key="1">
    <source>
        <dbReference type="ARBA" id="ARBA00008785"/>
    </source>
</evidence>
<dbReference type="GO" id="GO:0051287">
    <property type="term" value="F:NAD binding"/>
    <property type="evidence" value="ECO:0007669"/>
    <property type="project" value="InterPro"/>
</dbReference>
<comment type="similarity">
    <text evidence="1 7">Belongs to the malic enzymes family.</text>
</comment>
<name>A0A4P5NKV0_9PROT</name>
<evidence type="ECO:0000256" key="2">
    <source>
        <dbReference type="ARBA" id="ARBA00023002"/>
    </source>
</evidence>
<sequence length="612" mass="65744">MSSHDCVWRTVGVQSHTLHEDVQIRILRILPLLSQYRVLMSDTVQSTCHTSLKTALSGRELLDCPVLNKGNAFDSRERDLFGLHGLLPARIATLEEQADLARARLAALPDNFSRHIALREIQDRNETLFYAIIDQALEAWLPIIYTPAIGRACREFSHIWTRPRGLFLNYTDRGRIAEILSDPQWDGVRVIVASDGGSILGIGDQGANGMGIPIGKLSLYTACGGLDPARALPILLDVGTDNVALLEDPEYIGWRHKRVRGADYDAFIAEFVDAVNARWPNIALHWEDLSGADALRILRRYRDGMCTYNDDIQGTAGVTAGALLAAIRAGAAPLAQQRIVIFGAGGAGCGIADLLAQMMVAEGMTPDEANRRFFMVDINGLVRAGMDGVTEGQHPFVQPADIAATWNVADAAHVTLAEVMKNVRPTMLIGTSGQGGAFTRDIVAPMAQQSVRPVIFALSNPTANIEATPADLLEWTDGRAIIGTGGPFAPVEYDGCLRPVDQINNSYVFPGVGLAVVAGGITRMTDGMFLAAAHALAGLSPAAGVDDQATVPLLPPVSELRTVAMAVARAVIRQGQVEGVAPQATPETLEAALKAAVWTARYRPYEKADSVP</sequence>
<dbReference type="InterPro" id="IPR037062">
    <property type="entry name" value="Malic_N_dom_sf"/>
</dbReference>